<proteinExistence type="predicted"/>
<name>A0A7R8X7X6_9CRUS</name>
<dbReference type="EMBL" id="CAJPEV010000926">
    <property type="protein sequence ID" value="CAG0889553.1"/>
    <property type="molecule type" value="Genomic_DNA"/>
</dbReference>
<dbReference type="EMBL" id="LR900443">
    <property type="protein sequence ID" value="CAD7245694.1"/>
    <property type="molecule type" value="Genomic_DNA"/>
</dbReference>
<accession>A0A7R8X7X6</accession>
<protein>
    <submittedName>
        <fullName evidence="1">Uncharacterized protein</fullName>
    </submittedName>
</protein>
<dbReference type="AlphaFoldDB" id="A0A7R8X7X6"/>
<evidence type="ECO:0000313" key="2">
    <source>
        <dbReference type="Proteomes" id="UP000677054"/>
    </source>
</evidence>
<sequence length="249" mass="28101">MLEPTWNDTAKIIAEETVNKEEIFDRNTGKINCLSQETWDALNEVLPLPKYSSPFRDWGYAWGEWAGEVPRASAQNSIQETNEITKFLEEKGVKWKPKKWPPVPLNTQSSGVGLLESLSLVLTGSLLHLSLLQNILGGENHRPLFELIQEGAEIFKRVIVLMGKKLSRTFFPKGERDENQDLHAILLFALFESHEDSASDLESKTVSDLGNDGPVNIFPVVPQCTWSISEGRVARFEAFEPSRHRGISR</sequence>
<gene>
    <name evidence="1" type="ORF">DSTB1V02_LOCUS5561</name>
</gene>
<dbReference type="Proteomes" id="UP000677054">
    <property type="component" value="Unassembled WGS sequence"/>
</dbReference>
<keyword evidence="2" id="KW-1185">Reference proteome</keyword>
<evidence type="ECO:0000313" key="1">
    <source>
        <dbReference type="EMBL" id="CAD7245694.1"/>
    </source>
</evidence>
<reference evidence="1" key="1">
    <citation type="submission" date="2020-11" db="EMBL/GenBank/DDBJ databases">
        <authorList>
            <person name="Tran Van P."/>
        </authorList>
    </citation>
    <scope>NUCLEOTIDE SEQUENCE</scope>
</reference>
<organism evidence="1">
    <name type="scientific">Darwinula stevensoni</name>
    <dbReference type="NCBI Taxonomy" id="69355"/>
    <lineage>
        <taxon>Eukaryota</taxon>
        <taxon>Metazoa</taxon>
        <taxon>Ecdysozoa</taxon>
        <taxon>Arthropoda</taxon>
        <taxon>Crustacea</taxon>
        <taxon>Oligostraca</taxon>
        <taxon>Ostracoda</taxon>
        <taxon>Podocopa</taxon>
        <taxon>Podocopida</taxon>
        <taxon>Darwinulocopina</taxon>
        <taxon>Darwinuloidea</taxon>
        <taxon>Darwinulidae</taxon>
        <taxon>Darwinula</taxon>
    </lineage>
</organism>